<evidence type="ECO:0000313" key="5">
    <source>
        <dbReference type="Proteomes" id="UP000271339"/>
    </source>
</evidence>
<feature type="transmembrane region" description="Helical" evidence="2">
    <location>
        <begin position="271"/>
        <end position="287"/>
    </location>
</feature>
<evidence type="ECO:0000256" key="2">
    <source>
        <dbReference type="SAM" id="Phobius"/>
    </source>
</evidence>
<organism evidence="4 5">
    <name type="scientific">Ulvibacter antarcticus</name>
    <dbReference type="NCBI Taxonomy" id="442714"/>
    <lineage>
        <taxon>Bacteria</taxon>
        <taxon>Pseudomonadati</taxon>
        <taxon>Bacteroidota</taxon>
        <taxon>Flavobacteriia</taxon>
        <taxon>Flavobacteriales</taxon>
        <taxon>Flavobacteriaceae</taxon>
        <taxon>Ulvibacter</taxon>
    </lineage>
</organism>
<dbReference type="PANTHER" id="PTHR23028">
    <property type="entry name" value="ACETYLTRANSFERASE"/>
    <property type="match status" value="1"/>
</dbReference>
<feature type="transmembrane region" description="Helical" evidence="2">
    <location>
        <begin position="183"/>
        <end position="202"/>
    </location>
</feature>
<evidence type="ECO:0000313" key="4">
    <source>
        <dbReference type="EMBL" id="RMA58509.1"/>
    </source>
</evidence>
<accession>A0A3L9YH54</accession>
<keyword evidence="2" id="KW-1133">Transmembrane helix</keyword>
<evidence type="ECO:0000256" key="1">
    <source>
        <dbReference type="SAM" id="MobiDB-lite"/>
    </source>
</evidence>
<name>A0A3L9YH54_9FLAO</name>
<comment type="caution">
    <text evidence="4">The sequence shown here is derived from an EMBL/GenBank/DDBJ whole genome shotgun (WGS) entry which is preliminary data.</text>
</comment>
<feature type="transmembrane region" description="Helical" evidence="2">
    <location>
        <begin position="293"/>
        <end position="309"/>
    </location>
</feature>
<dbReference type="InterPro" id="IPR050879">
    <property type="entry name" value="Acyltransferase_3"/>
</dbReference>
<feature type="domain" description="Acyltransferase 3" evidence="3">
    <location>
        <begin position="40"/>
        <end position="371"/>
    </location>
</feature>
<feature type="compositionally biased region" description="Basic residues" evidence="1">
    <location>
        <begin position="1"/>
        <end position="13"/>
    </location>
</feature>
<sequence>MTRKKHSKKKTSRKVGNSSKTITEEITKTKKTVTKKNLHLEAMRGILALMVLVSHVELIRLYFGHSDDYLNPIIYHLGRVAVTGFFVLSGYLITMSILRRIETNRWSVGDFYIGRIFRIWPLYFFVIILAIWVLPHVSILEFNVPDFLIDARENSDNYWYFLFFLPQIPLIHNNILPFAEPTWSIGVEEIFYIIIPWVFVFLKKRFIKGVFIFFIIFLIAKYIAIYGYELPVGNRWALYINFYRYDCIALGCLMGAMHFKKSTLFEKVNRWHLLLALASFALLFLIIDVESYDYFPFALCFGVMIAYLVNKNSTLRSPKWLVYVGTISYSLYLTHEIAIVFFINLGIDGKSMVAMYALSILGAILLASGIYYLIEKPFMDFGNNKLRNHKVVAVPKEQSVQ</sequence>
<keyword evidence="2" id="KW-0472">Membrane</keyword>
<feature type="transmembrane region" description="Helical" evidence="2">
    <location>
        <begin position="119"/>
        <end position="139"/>
    </location>
</feature>
<keyword evidence="5" id="KW-1185">Reference proteome</keyword>
<dbReference type="InterPro" id="IPR002656">
    <property type="entry name" value="Acyl_transf_3_dom"/>
</dbReference>
<dbReference type="GO" id="GO:0016747">
    <property type="term" value="F:acyltransferase activity, transferring groups other than amino-acyl groups"/>
    <property type="evidence" value="ECO:0007669"/>
    <property type="project" value="InterPro"/>
</dbReference>
<evidence type="ECO:0000259" key="3">
    <source>
        <dbReference type="Pfam" id="PF01757"/>
    </source>
</evidence>
<dbReference type="RefSeq" id="WP_121907461.1">
    <property type="nucleotide sequence ID" value="NZ_REFC01000013.1"/>
</dbReference>
<dbReference type="PANTHER" id="PTHR23028:SF53">
    <property type="entry name" value="ACYL_TRANSF_3 DOMAIN-CONTAINING PROTEIN"/>
    <property type="match status" value="1"/>
</dbReference>
<proteinExistence type="predicted"/>
<dbReference type="OrthoDB" id="290051at2"/>
<dbReference type="Pfam" id="PF01757">
    <property type="entry name" value="Acyl_transf_3"/>
    <property type="match status" value="1"/>
</dbReference>
<dbReference type="Proteomes" id="UP000271339">
    <property type="component" value="Unassembled WGS sequence"/>
</dbReference>
<keyword evidence="2" id="KW-0812">Transmembrane</keyword>
<feature type="transmembrane region" description="Helical" evidence="2">
    <location>
        <begin position="75"/>
        <end position="98"/>
    </location>
</feature>
<reference evidence="4 5" key="1">
    <citation type="submission" date="2018-10" db="EMBL/GenBank/DDBJ databases">
        <title>Genomic Encyclopedia of Archaeal and Bacterial Type Strains, Phase II (KMG-II): from individual species to whole genera.</title>
        <authorList>
            <person name="Goeker M."/>
        </authorList>
    </citation>
    <scope>NUCLEOTIDE SEQUENCE [LARGE SCALE GENOMIC DNA]</scope>
    <source>
        <strain evidence="4 5">DSM 23424</strain>
    </source>
</reference>
<dbReference type="GO" id="GO:0016020">
    <property type="term" value="C:membrane"/>
    <property type="evidence" value="ECO:0007669"/>
    <property type="project" value="TreeGrafter"/>
</dbReference>
<feature type="transmembrane region" description="Helical" evidence="2">
    <location>
        <begin position="240"/>
        <end position="259"/>
    </location>
</feature>
<dbReference type="EMBL" id="REFC01000013">
    <property type="protein sequence ID" value="RMA58509.1"/>
    <property type="molecule type" value="Genomic_DNA"/>
</dbReference>
<feature type="transmembrane region" description="Helical" evidence="2">
    <location>
        <begin position="353"/>
        <end position="374"/>
    </location>
</feature>
<protein>
    <submittedName>
        <fullName evidence="4">Peptidoglycan/LPS O-acetylase OafA/YrhL</fullName>
    </submittedName>
</protein>
<feature type="region of interest" description="Disordered" evidence="1">
    <location>
        <begin position="1"/>
        <end position="21"/>
    </location>
</feature>
<feature type="transmembrane region" description="Helical" evidence="2">
    <location>
        <begin position="321"/>
        <end position="347"/>
    </location>
</feature>
<feature type="transmembrane region" description="Helical" evidence="2">
    <location>
        <begin position="209"/>
        <end position="228"/>
    </location>
</feature>
<dbReference type="GO" id="GO:0000271">
    <property type="term" value="P:polysaccharide biosynthetic process"/>
    <property type="evidence" value="ECO:0007669"/>
    <property type="project" value="TreeGrafter"/>
</dbReference>
<feature type="transmembrane region" description="Helical" evidence="2">
    <location>
        <begin position="45"/>
        <end position="63"/>
    </location>
</feature>
<dbReference type="AlphaFoldDB" id="A0A3L9YH54"/>
<gene>
    <name evidence="4" type="ORF">BXY75_1882</name>
</gene>